<dbReference type="Gene3D" id="3.30.70.1060">
    <property type="entry name" value="Dimeric alpha+beta barrel"/>
    <property type="match status" value="1"/>
</dbReference>
<evidence type="ECO:0000313" key="2">
    <source>
        <dbReference type="Proteomes" id="UP000236893"/>
    </source>
</evidence>
<sequence length="94" mass="10279">MKDYIILMHSDGGNTNDWIIYIAKLNQLGVFQGGSSMGGGACISKTGKVKEITKHLSGYIRIKANNIEHAQELIRGNPTFEAGGTIEIRELTQD</sequence>
<keyword evidence="2" id="KW-1185">Reference proteome</keyword>
<evidence type="ECO:0000313" key="1">
    <source>
        <dbReference type="EMBL" id="POY35122.1"/>
    </source>
</evidence>
<proteinExistence type="predicted"/>
<comment type="caution">
    <text evidence="1">The sequence shown here is derived from an EMBL/GenBank/DDBJ whole genome shotgun (WGS) entry which is preliminary data.</text>
</comment>
<name>A0A2S4ZYV6_9SPHI</name>
<dbReference type="RefSeq" id="WP_103790388.1">
    <property type="nucleotide sequence ID" value="NZ_PQVF01000014.1"/>
</dbReference>
<reference evidence="1 2" key="1">
    <citation type="submission" date="2018-01" db="EMBL/GenBank/DDBJ databases">
        <authorList>
            <person name="Gaut B.S."/>
            <person name="Morton B.R."/>
            <person name="Clegg M.T."/>
            <person name="Duvall M.R."/>
        </authorList>
    </citation>
    <scope>NUCLEOTIDE SEQUENCE [LARGE SCALE GENOMIC DNA]</scope>
    <source>
        <strain evidence="1 2">HR-AV</strain>
    </source>
</reference>
<dbReference type="SUPFAM" id="SSF54909">
    <property type="entry name" value="Dimeric alpha+beta barrel"/>
    <property type="match status" value="1"/>
</dbReference>
<dbReference type="InterPro" id="IPR011008">
    <property type="entry name" value="Dimeric_a/b-barrel"/>
</dbReference>
<dbReference type="Proteomes" id="UP000236893">
    <property type="component" value="Unassembled WGS sequence"/>
</dbReference>
<organism evidence="1 2">
    <name type="scientific">Solitalea longa</name>
    <dbReference type="NCBI Taxonomy" id="2079460"/>
    <lineage>
        <taxon>Bacteria</taxon>
        <taxon>Pseudomonadati</taxon>
        <taxon>Bacteroidota</taxon>
        <taxon>Sphingobacteriia</taxon>
        <taxon>Sphingobacteriales</taxon>
        <taxon>Sphingobacteriaceae</taxon>
        <taxon>Solitalea</taxon>
    </lineage>
</organism>
<dbReference type="AlphaFoldDB" id="A0A2S4ZYV6"/>
<protein>
    <recommendedName>
        <fullName evidence="3">YCII-related domain-containing protein</fullName>
    </recommendedName>
</protein>
<gene>
    <name evidence="1" type="ORF">C3K47_17125</name>
</gene>
<dbReference type="EMBL" id="PQVF01000014">
    <property type="protein sequence ID" value="POY35122.1"/>
    <property type="molecule type" value="Genomic_DNA"/>
</dbReference>
<dbReference type="OrthoDB" id="7782105at2"/>
<accession>A0A2S4ZYV6</accession>
<evidence type="ECO:0008006" key="3">
    <source>
        <dbReference type="Google" id="ProtNLM"/>
    </source>
</evidence>